<keyword evidence="2" id="KW-1185">Reference proteome</keyword>
<evidence type="ECO:0000313" key="1">
    <source>
        <dbReference type="EMBL" id="OEL15756.1"/>
    </source>
</evidence>
<accession>A0A1E5US95</accession>
<protein>
    <recommendedName>
        <fullName evidence="3">F-box associated domain-containing protein</fullName>
    </recommendedName>
</protein>
<name>A0A1E5US95_9POAL</name>
<proteinExistence type="predicted"/>
<dbReference type="EMBL" id="LWDX02065653">
    <property type="protein sequence ID" value="OEL15756.1"/>
    <property type="molecule type" value="Genomic_DNA"/>
</dbReference>
<feature type="non-terminal residue" evidence="1">
    <location>
        <position position="1"/>
    </location>
</feature>
<organism evidence="1 2">
    <name type="scientific">Dichanthelium oligosanthes</name>
    <dbReference type="NCBI Taxonomy" id="888268"/>
    <lineage>
        <taxon>Eukaryota</taxon>
        <taxon>Viridiplantae</taxon>
        <taxon>Streptophyta</taxon>
        <taxon>Embryophyta</taxon>
        <taxon>Tracheophyta</taxon>
        <taxon>Spermatophyta</taxon>
        <taxon>Magnoliopsida</taxon>
        <taxon>Liliopsida</taxon>
        <taxon>Poales</taxon>
        <taxon>Poaceae</taxon>
        <taxon>PACMAD clade</taxon>
        <taxon>Panicoideae</taxon>
        <taxon>Panicodae</taxon>
        <taxon>Paniceae</taxon>
        <taxon>Dichantheliinae</taxon>
        <taxon>Dichanthelium</taxon>
    </lineage>
</organism>
<gene>
    <name evidence="1" type="ORF">BAE44_0023225</name>
</gene>
<dbReference type="AlphaFoldDB" id="A0A1E5US95"/>
<dbReference type="STRING" id="888268.A0A1E5US95"/>
<evidence type="ECO:0000313" key="2">
    <source>
        <dbReference type="Proteomes" id="UP000095767"/>
    </source>
</evidence>
<sequence length="134" mass="14417">LPRILSGFFYQSISGGCFPARHFANVVSGDEGRRAPLVGPALSFQPGAERTSLVDCCSSLPAVSSHFHVLAFLEDESYYITGVEIYSSSQTGGWSRKESGWSGQTTLRGDARSVFFNGMLHLVVIEAAIVAIDV</sequence>
<evidence type="ECO:0008006" key="3">
    <source>
        <dbReference type="Google" id="ProtNLM"/>
    </source>
</evidence>
<comment type="caution">
    <text evidence="1">The sequence shown here is derived from an EMBL/GenBank/DDBJ whole genome shotgun (WGS) entry which is preliminary data.</text>
</comment>
<reference evidence="1 2" key="1">
    <citation type="submission" date="2016-09" db="EMBL/GenBank/DDBJ databases">
        <title>The draft genome of Dichanthelium oligosanthes: A C3 panicoid grass species.</title>
        <authorList>
            <person name="Studer A.J."/>
            <person name="Schnable J.C."/>
            <person name="Brutnell T.P."/>
        </authorList>
    </citation>
    <scope>NUCLEOTIDE SEQUENCE [LARGE SCALE GENOMIC DNA]</scope>
    <source>
        <strain evidence="2">cv. Kellogg 1175</strain>
        <tissue evidence="1">Leaf</tissue>
    </source>
</reference>
<dbReference type="Proteomes" id="UP000095767">
    <property type="component" value="Unassembled WGS sequence"/>
</dbReference>